<dbReference type="PANTHER" id="PTHR18879:SF20">
    <property type="entry name" value="CENTROSOMAL PROTEIN OF 290 KDA"/>
    <property type="match status" value="1"/>
</dbReference>
<feature type="coiled-coil region" evidence="8">
    <location>
        <begin position="2338"/>
        <end position="2448"/>
    </location>
</feature>
<evidence type="ECO:0000256" key="2">
    <source>
        <dbReference type="ARBA" id="ARBA00004300"/>
    </source>
</evidence>
<feature type="region of interest" description="Disordered" evidence="9">
    <location>
        <begin position="2038"/>
        <end position="2061"/>
    </location>
</feature>
<feature type="coiled-coil region" evidence="8">
    <location>
        <begin position="2251"/>
        <end position="2278"/>
    </location>
</feature>
<keyword evidence="7" id="KW-0966">Cell projection</keyword>
<protein>
    <recommendedName>
        <fullName evidence="10">Centrosomal protein of 290kDa coiled-coil region domain-containing protein</fullName>
    </recommendedName>
</protein>
<evidence type="ECO:0000256" key="4">
    <source>
        <dbReference type="ARBA" id="ARBA00022794"/>
    </source>
</evidence>
<evidence type="ECO:0000256" key="1">
    <source>
        <dbReference type="ARBA" id="ARBA00004120"/>
    </source>
</evidence>
<feature type="coiled-coil region" evidence="8">
    <location>
        <begin position="407"/>
        <end position="556"/>
    </location>
</feature>
<dbReference type="GO" id="GO:0030030">
    <property type="term" value="P:cell projection organization"/>
    <property type="evidence" value="ECO:0007669"/>
    <property type="project" value="UniProtKB-KW"/>
</dbReference>
<keyword evidence="3" id="KW-0963">Cytoplasm</keyword>
<evidence type="ECO:0000256" key="5">
    <source>
        <dbReference type="ARBA" id="ARBA00023054"/>
    </source>
</evidence>
<evidence type="ECO:0000256" key="7">
    <source>
        <dbReference type="ARBA" id="ARBA00023273"/>
    </source>
</evidence>
<keyword evidence="6" id="KW-0206">Cytoskeleton</keyword>
<dbReference type="Pfam" id="PF16574">
    <property type="entry name" value="CEP209_CC5"/>
    <property type="match status" value="1"/>
</dbReference>
<feature type="coiled-coil region" evidence="8">
    <location>
        <begin position="1294"/>
        <end position="1342"/>
    </location>
</feature>
<evidence type="ECO:0000313" key="12">
    <source>
        <dbReference type="Proteomes" id="UP000318582"/>
    </source>
</evidence>
<evidence type="ECO:0000256" key="3">
    <source>
        <dbReference type="ARBA" id="ARBA00022490"/>
    </source>
</evidence>
<comment type="caution">
    <text evidence="11">The sequence shown here is derived from an EMBL/GenBank/DDBJ whole genome shotgun (WGS) entry which is preliminary data.</text>
</comment>
<sequence>MADFTNKVVPLNWDKILQFDIDSLSQQSAQEIDTQLEELYDVLVEARVRPEDPKATPQNMIHLFRVTQIVMENKNLYLLQAEEDIRGLEARVQEQDDEMAGLISGGDAPYVTELRTLREDNEDLEKRNDALTNHLAETEELLSTERSAVREINAQLTTERARAAAAEEVVARMKAEIKDYQSQLQNRKDRIQLKNLDDDQIRKQLREKNGELARYVAEVELLSSRNARLTSEVEALTQELEVTVTELERKEKDEKETEQIVLHNDMTIDQLNAEKVALRTKLEDLTRQVEKAGSQDERFLSDLQAEVQHYEKAMHESEAASAAKDAIIEQLRADIVHLQEELRPSNIGAFHKQLLEKDDEIRNLQGKLDESYRDFELLSLDWDKIDQALQSQSGIDLDALRGQLDSVHRLKDKLEAYKSRHRKTLQKIRAADSQLESKESQLVSLQNRIHKYESTVYGLPEAAREIKELQLRLRKKEKDLLLRSQQLNATERQVGELVDENTELRVRLGCNTVSPIDVSNIRNILSVELERSRALNTQLRSEIDTLEEERLQLKAAMRLHAIDKGDRAVALGLTADSLADVEDYAERLRIKTGAPVNSKRTDKNTAPVATSMDQLDRISIELERAQVDAGEAREEAKKLESEARRLKNDKSRLEAAIKEVSLTLVQLSADNGDGWRNASAAQFTAVHKLIAMLEKNQRISNEGNLNDLDAGKDVLLVNKTLREDIRAARAVIGKTRDELVILRTKNKQIEKDRDHWKNQVLNPPPKHVELPASLLMGSQADYVALVEKLAECLEDSKVKDRAIHDSDIALKRYQNLYSVLVGRQRHLYRNYQKLKAESTESIAKLSSEVQEVKTGKETADIQIQSLERTVRDLSGPPNDIKTHLVDAQRKCMIMKVNEKALTRRYQALQEVEGGLRRELDKVQKEFAVLEKSAKERITRLEVLRRDSNGKIDRLMNQLSESVPAVEHSQMENQMHLYIAKTTHLLEKEQHWLGEKMRFEAESQEAKALRQQMEVLQKELHAAKTTAQHMESACAKLTAEQKGIESPSHTCELQYRVSTLEVQVELLQNRAEMAEKKCTTMLDTDRDIQNRIDAMDKLYMEVKEENYQLREAELELRNSYVGGSNREDTERHVKRISNLESEIEQMRQDVASYKHMAAIATTQAADLVTRRDIDEKEKSILRAAVEELQMEGDDKLIIGNLHQQILELQISEAHSVRKLNLVSDKCLTLEGNIVQLEKEIDERDTIVFHLRLEQRNRMRLLQKSLGQLRARLAGAVLIDKYERMCNHFRGLDARKTQLDVKLDQLMTDKRALEDQLAEAKQKSDSLEELVDAMKNQASSTERLASWHSKLAALQLTDLRLQRKLAAAQEASRSSKKELEENVARLTKLEEDYVALQSETDSRQIEWERRHDELECVISGFEEERDQIFNGATATEMKNVLPNRALPIGQQLESALRQLVERSRIVKAQEIKISTLEGKVHALESQNRNNMDELYKSKSDITSLRLKLTEGPNADTKAAVSDVVTETQSIETVTRQRESTAIRLAQETVASLQKQLTAKDALVEKYRQMLVAAREEMAQHKEDYNVALQERTSVINILSDREVERLRKPHVFSKSEPGTETGTETDHAIVELTELLSAKEVEVAALQARMKEAIRQAELDRAKLEEQIESLHQDLQRKQREIDQTLVAMEGLQEDLKNARVKAAEPPSKKTLDLVAKLQQDLDVRDAKQAKLMHVIQELQQSMVETAENAAKRDIARQHDRGDVEQLVAGRTRELHAKAVALESKINQAEQRRRVEAERFEKTISSLTEQLATRDKEMARQVSELRKLQGMLKEGHGTIEKLKEERDKLRRDVAEISLPHASKEPNLPERVKDLSSTASAVLQTQSFAIAPTEKWEIEKKYQKRLEGLKEKLAERSKELKESSQALSTVRDTLNRTEREKTRLQHKIKSMSAQLGSVQKLKGAASAEDIDTLKHAGSLVEKNRAYAEDLESMRKRVFEMETEIDELKKRASSGPDRETLQARHEARQLQARIVMLEEMHEKMRSDKQSSAIEPQDGSAGDDSGNKAASLVMVLEHRLRDAVAKYEVLETEKLKSDNDLLDARLERDEAVAAQQRLKRRTCELEEYVAELKAAEHARVSDDEHIKVAGVTITFSKLRRAALVLADQPVSNLLSIVEHVSRICERLRLENESLKKYGSSHSKYMEAVREIKKLKLELSEKAEERRFVDEGIRKSTRVEEENAKLRRQVRLDREKHLKAVARIKELEIAKANLDQETVALRNAMGGLGHDDPGRGPDGPSRATINILEETVKELKLEVAERDGMIQELLAPEKSETGALAAENRKLSRELDMWRVRASKLTEQLNAEKDRSRLLEIRSRAQSPARNESALEEMQEQARKDVIALQKQLEAMEKENAELKEELSAFDPAFFEELEDLKWNYNEATRTNVQYEEIIRDMSSRLGVDANDVLGHVPEIGFGDESFE</sequence>
<evidence type="ECO:0000313" key="11">
    <source>
        <dbReference type="EMBL" id="TPX60686.1"/>
    </source>
</evidence>
<evidence type="ECO:0000256" key="8">
    <source>
        <dbReference type="SAM" id="Coils"/>
    </source>
</evidence>
<dbReference type="InterPro" id="IPR032321">
    <property type="entry name" value="Cep209_CC5"/>
</dbReference>
<dbReference type="PANTHER" id="PTHR18879">
    <property type="entry name" value="CENTROSOMAL PROTEIN OF 290 KDA"/>
    <property type="match status" value="1"/>
</dbReference>
<feature type="coiled-coil region" evidence="8">
    <location>
        <begin position="615"/>
        <end position="663"/>
    </location>
</feature>
<feature type="coiled-coil region" evidence="8">
    <location>
        <begin position="1823"/>
        <end position="1850"/>
    </location>
</feature>
<evidence type="ECO:0000256" key="6">
    <source>
        <dbReference type="ARBA" id="ARBA00023212"/>
    </source>
</evidence>
<gene>
    <name evidence="11" type="ORF">PhCBS80983_g01606</name>
</gene>
<feature type="coiled-coil region" evidence="8">
    <location>
        <begin position="1056"/>
        <end position="1155"/>
    </location>
</feature>
<feature type="coiled-coil region" evidence="8">
    <location>
        <begin position="1770"/>
        <end position="1797"/>
    </location>
</feature>
<feature type="coiled-coil region" evidence="8">
    <location>
        <begin position="1561"/>
        <end position="1588"/>
    </location>
</feature>
<accession>A0A507EA63</accession>
<feature type="coiled-coil region" evidence="8">
    <location>
        <begin position="1367"/>
        <end position="1397"/>
    </location>
</feature>
<feature type="coiled-coil region" evidence="8">
    <location>
        <begin position="998"/>
        <end position="1032"/>
    </location>
</feature>
<keyword evidence="12" id="KW-1185">Reference proteome</keyword>
<evidence type="ECO:0000259" key="10">
    <source>
        <dbReference type="Pfam" id="PF16574"/>
    </source>
</evidence>
<keyword evidence="4" id="KW-0970">Cilium biogenesis/degradation</keyword>
<proteinExistence type="predicted"/>
<comment type="subcellular location">
    <subcellularLocation>
        <location evidence="1">Cytoplasm</location>
        <location evidence="1">Cytoskeleton</location>
        <location evidence="1">Cilium basal body</location>
    </subcellularLocation>
    <subcellularLocation>
        <location evidence="2">Cytoplasm</location>
        <location evidence="2">Cytoskeleton</location>
        <location evidence="2">Microtubule organizing center</location>
        <location evidence="2">Centrosome</location>
    </subcellularLocation>
</comment>
<dbReference type="InterPro" id="IPR026201">
    <property type="entry name" value="Cep290"/>
</dbReference>
<dbReference type="Proteomes" id="UP000318582">
    <property type="component" value="Unassembled WGS sequence"/>
</dbReference>
<feature type="domain" description="Centrosomal protein of 290kDa coiled-coil region" evidence="10">
    <location>
        <begin position="1294"/>
        <end position="1413"/>
    </location>
</feature>
<dbReference type="STRING" id="109895.A0A507EA63"/>
<keyword evidence="5 8" id="KW-0175">Coiled coil</keyword>
<dbReference type="EMBL" id="QEAQ01000013">
    <property type="protein sequence ID" value="TPX60686.1"/>
    <property type="molecule type" value="Genomic_DNA"/>
</dbReference>
<name>A0A507EA63_9FUNG</name>
<feature type="coiled-coil region" evidence="8">
    <location>
        <begin position="1627"/>
        <end position="1700"/>
    </location>
</feature>
<reference evidence="11 12" key="1">
    <citation type="journal article" date="2019" name="Sci. Rep.">
        <title>Comparative genomics of chytrid fungi reveal insights into the obligate biotrophic and pathogenic lifestyle of Synchytrium endobioticum.</title>
        <authorList>
            <person name="van de Vossenberg B.T.L.H."/>
            <person name="Warris S."/>
            <person name="Nguyen H.D.T."/>
            <person name="van Gent-Pelzer M.P.E."/>
            <person name="Joly D.L."/>
            <person name="van de Geest H.C."/>
            <person name="Bonants P.J.M."/>
            <person name="Smith D.S."/>
            <person name="Levesque C.A."/>
            <person name="van der Lee T.A.J."/>
        </authorList>
    </citation>
    <scope>NUCLEOTIDE SEQUENCE [LARGE SCALE GENOMIC DNA]</scope>
    <source>
        <strain evidence="11 12">CBS 809.83</strain>
    </source>
</reference>
<organism evidence="11 12">
    <name type="scientific">Powellomyces hirtus</name>
    <dbReference type="NCBI Taxonomy" id="109895"/>
    <lineage>
        <taxon>Eukaryota</taxon>
        <taxon>Fungi</taxon>
        <taxon>Fungi incertae sedis</taxon>
        <taxon>Chytridiomycota</taxon>
        <taxon>Chytridiomycota incertae sedis</taxon>
        <taxon>Chytridiomycetes</taxon>
        <taxon>Spizellomycetales</taxon>
        <taxon>Powellomycetaceae</taxon>
        <taxon>Powellomyces</taxon>
    </lineage>
</organism>
<feature type="coiled-coil region" evidence="8">
    <location>
        <begin position="1896"/>
        <end position="1951"/>
    </location>
</feature>
<feature type="coiled-coil region" evidence="8">
    <location>
        <begin position="71"/>
        <end position="320"/>
    </location>
</feature>
<evidence type="ECO:0000256" key="9">
    <source>
        <dbReference type="SAM" id="MobiDB-lite"/>
    </source>
</evidence>